<dbReference type="AlphaFoldDB" id="A0A0G9HBD0"/>
<dbReference type="NCBIfam" id="TIGR00229">
    <property type="entry name" value="sensory_box"/>
    <property type="match status" value="2"/>
</dbReference>
<evidence type="ECO:0000256" key="1">
    <source>
        <dbReference type="ARBA" id="ARBA00000085"/>
    </source>
</evidence>
<comment type="catalytic activity">
    <reaction evidence="1">
        <text>ATP + protein L-histidine = ADP + protein N-phospho-L-histidine.</text>
        <dbReference type="EC" id="2.7.13.3"/>
    </reaction>
</comment>
<gene>
    <name evidence="4" type="ORF">BJI69_18475</name>
</gene>
<evidence type="ECO:0000256" key="2">
    <source>
        <dbReference type="ARBA" id="ARBA00012438"/>
    </source>
</evidence>
<accession>A0A0G9HBD0</accession>
<keyword evidence="4" id="KW-0808">Transferase</keyword>
<keyword evidence="3" id="KW-0597">Phosphoprotein</keyword>
<dbReference type="Pfam" id="PF13426">
    <property type="entry name" value="PAS_9"/>
    <property type="match status" value="2"/>
</dbReference>
<dbReference type="InterPro" id="IPR036890">
    <property type="entry name" value="HATPase_C_sf"/>
</dbReference>
<dbReference type="InterPro" id="IPR001789">
    <property type="entry name" value="Sig_transdc_resp-reg_receiver"/>
</dbReference>
<dbReference type="KEGG" id="lrz:BJI69_18475"/>
<dbReference type="SMART" id="SM00091">
    <property type="entry name" value="PAS"/>
    <property type="match status" value="2"/>
</dbReference>
<dbReference type="InterPro" id="IPR036097">
    <property type="entry name" value="HisK_dim/P_sf"/>
</dbReference>
<dbReference type="InterPro" id="IPR000014">
    <property type="entry name" value="PAS"/>
</dbReference>
<dbReference type="SUPFAM" id="SSF52172">
    <property type="entry name" value="CheY-like"/>
    <property type="match status" value="1"/>
</dbReference>
<dbReference type="InterPro" id="IPR001610">
    <property type="entry name" value="PAC"/>
</dbReference>
<dbReference type="InterPro" id="IPR011006">
    <property type="entry name" value="CheY-like_superfamily"/>
</dbReference>
<dbReference type="Gene3D" id="3.30.450.20">
    <property type="entry name" value="PAS domain"/>
    <property type="match status" value="2"/>
</dbReference>
<dbReference type="SMART" id="SM00387">
    <property type="entry name" value="HATPase_c"/>
    <property type="match status" value="1"/>
</dbReference>
<dbReference type="PANTHER" id="PTHR43065">
    <property type="entry name" value="SENSOR HISTIDINE KINASE"/>
    <property type="match status" value="1"/>
</dbReference>
<dbReference type="GO" id="GO:0000155">
    <property type="term" value="F:phosphorelay sensor kinase activity"/>
    <property type="evidence" value="ECO:0007669"/>
    <property type="project" value="InterPro"/>
</dbReference>
<dbReference type="SMART" id="SM00086">
    <property type="entry name" value="PAC"/>
    <property type="match status" value="2"/>
</dbReference>
<sequence length="645" mass="69466">MNTHRDSARMDDSAYRRLVEGISDYAIFWLEPGGAVATWNAGALHATGYSAADMIGQPFSLLFSGEDNGTGAPEALLDTALREGRSELDGWLLRKDGSRFWAQILIDPVRDGDTPLGFGVVMRDRTERKRLDEELRRSQEQFRVLVQGVADYAIYMLDPGGHITSWNSGAERIKGYAPEEVIGRHYSAFFTPDDVARGEPTTNLEAVAREGRIETEGWRLRKDGSRFWAHVVIDRITDDTGKLIGFAKVTRDVTERRASAQALEQAREALFQSQKLEAVGQLTGGVAHDFNNLLMAVQGNLELMRDHAELPERLNRLVGNALTGVRRGVSLTQRMLAFARRQQLHLEPVNVVTLVSGMSDLLRTSLGPSIAIEVRFPLALPDVMGDINQLELCVLNLCVNARDAMGEGGIISIQAATEAIGTAHLLHLAPGDYVRLSIADNGSGMDATTLARATEPFFTTKGVGKGTGLGLSMVHGIVQQSGGALQLESGDAGTTVSIYLPVAPSEATALPVSTPTEPRRVNRQAVDVKGPLPVILVVDDDPLVLSTAVEMLNYAGYDARGAASANEALRRLETIDELVAVVTDHAMPGMTGSELAARLATIRPGLRVVLASGYSELPTAAPGIAVQLQKPFGRDALLAAIRGNG</sequence>
<dbReference type="InterPro" id="IPR000700">
    <property type="entry name" value="PAS-assoc_C"/>
</dbReference>
<dbReference type="Gene3D" id="1.10.287.130">
    <property type="match status" value="1"/>
</dbReference>
<dbReference type="Pfam" id="PF00512">
    <property type="entry name" value="HisKA"/>
    <property type="match status" value="1"/>
</dbReference>
<dbReference type="SMART" id="SM00388">
    <property type="entry name" value="HisKA"/>
    <property type="match status" value="1"/>
</dbReference>
<dbReference type="CDD" id="cd00130">
    <property type="entry name" value="PAS"/>
    <property type="match status" value="2"/>
</dbReference>
<dbReference type="PROSITE" id="PS50113">
    <property type="entry name" value="PAC"/>
    <property type="match status" value="2"/>
</dbReference>
<evidence type="ECO:0000313" key="5">
    <source>
        <dbReference type="Proteomes" id="UP000182987"/>
    </source>
</evidence>
<dbReference type="InterPro" id="IPR005467">
    <property type="entry name" value="His_kinase_dom"/>
</dbReference>
<dbReference type="SUPFAM" id="SSF55785">
    <property type="entry name" value="PYP-like sensor domain (PAS domain)"/>
    <property type="match status" value="2"/>
</dbReference>
<dbReference type="PRINTS" id="PR00344">
    <property type="entry name" value="BCTRLSENSOR"/>
</dbReference>
<dbReference type="Gene3D" id="3.40.50.2300">
    <property type="match status" value="1"/>
</dbReference>
<dbReference type="InterPro" id="IPR003594">
    <property type="entry name" value="HATPase_dom"/>
</dbReference>
<dbReference type="PROSITE" id="PS50112">
    <property type="entry name" value="PAS"/>
    <property type="match status" value="2"/>
</dbReference>
<dbReference type="Pfam" id="PF00072">
    <property type="entry name" value="Response_reg"/>
    <property type="match status" value="1"/>
</dbReference>
<evidence type="ECO:0000313" key="4">
    <source>
        <dbReference type="EMBL" id="APG05690.1"/>
    </source>
</evidence>
<name>A0A0G9HBD0_9GAMM</name>
<dbReference type="InterPro" id="IPR003661">
    <property type="entry name" value="HisK_dim/P_dom"/>
</dbReference>
<dbReference type="SMART" id="SM00448">
    <property type="entry name" value="REC"/>
    <property type="match status" value="1"/>
</dbReference>
<dbReference type="STRING" id="1440763.BJI69_18475"/>
<proteinExistence type="predicted"/>
<dbReference type="Gene3D" id="3.30.565.10">
    <property type="entry name" value="Histidine kinase-like ATPase, C-terminal domain"/>
    <property type="match status" value="1"/>
</dbReference>
<dbReference type="PANTHER" id="PTHR43065:SF49">
    <property type="entry name" value="HISTIDINE KINASE"/>
    <property type="match status" value="1"/>
</dbReference>
<organism evidence="4 5">
    <name type="scientific">Luteibacter rhizovicinus DSM 16549</name>
    <dbReference type="NCBI Taxonomy" id="1440763"/>
    <lineage>
        <taxon>Bacteria</taxon>
        <taxon>Pseudomonadati</taxon>
        <taxon>Pseudomonadota</taxon>
        <taxon>Gammaproteobacteria</taxon>
        <taxon>Lysobacterales</taxon>
        <taxon>Rhodanobacteraceae</taxon>
        <taxon>Luteibacter</taxon>
    </lineage>
</organism>
<evidence type="ECO:0000256" key="3">
    <source>
        <dbReference type="ARBA" id="ARBA00022553"/>
    </source>
</evidence>
<keyword evidence="4" id="KW-0418">Kinase</keyword>
<protein>
    <recommendedName>
        <fullName evidence="2">histidine kinase</fullName>
        <ecNumber evidence="2">2.7.13.3</ecNumber>
    </recommendedName>
</protein>
<dbReference type="SUPFAM" id="SSF47384">
    <property type="entry name" value="Homodimeric domain of signal transducing histidine kinase"/>
    <property type="match status" value="1"/>
</dbReference>
<dbReference type="EMBL" id="CP017480">
    <property type="protein sequence ID" value="APG05690.1"/>
    <property type="molecule type" value="Genomic_DNA"/>
</dbReference>
<dbReference type="Pfam" id="PF02518">
    <property type="entry name" value="HATPase_c"/>
    <property type="match status" value="1"/>
</dbReference>
<keyword evidence="5" id="KW-1185">Reference proteome</keyword>
<dbReference type="InterPro" id="IPR004358">
    <property type="entry name" value="Sig_transdc_His_kin-like_C"/>
</dbReference>
<dbReference type="InterPro" id="IPR035965">
    <property type="entry name" value="PAS-like_dom_sf"/>
</dbReference>
<dbReference type="SUPFAM" id="SSF55874">
    <property type="entry name" value="ATPase domain of HSP90 chaperone/DNA topoisomerase II/histidine kinase"/>
    <property type="match status" value="1"/>
</dbReference>
<dbReference type="EC" id="2.7.13.3" evidence="2"/>
<reference evidence="5" key="1">
    <citation type="submission" date="2016-09" db="EMBL/GenBank/DDBJ databases">
        <authorList>
            <person name="Lysoe E."/>
        </authorList>
    </citation>
    <scope>NUCLEOTIDE SEQUENCE [LARGE SCALE GENOMIC DNA]</scope>
    <source>
        <strain evidence="5">LJ96T</strain>
    </source>
</reference>
<dbReference type="PROSITE" id="PS50109">
    <property type="entry name" value="HIS_KIN"/>
    <property type="match status" value="1"/>
</dbReference>
<dbReference type="CDD" id="cd00082">
    <property type="entry name" value="HisKA"/>
    <property type="match status" value="1"/>
</dbReference>
<dbReference type="PROSITE" id="PS50110">
    <property type="entry name" value="RESPONSE_REGULATORY"/>
    <property type="match status" value="1"/>
</dbReference>
<dbReference type="PATRIC" id="fig|1440763.5.peg.1906"/>
<dbReference type="Proteomes" id="UP000182987">
    <property type="component" value="Chromosome"/>
</dbReference>
<dbReference type="OrthoDB" id="9770473at2"/>